<dbReference type="InterPro" id="IPR011993">
    <property type="entry name" value="PH-like_dom_sf"/>
</dbReference>
<dbReference type="Proteomes" id="UP000230069">
    <property type="component" value="Unassembled WGS sequence"/>
</dbReference>
<evidence type="ECO:0000313" key="5">
    <source>
        <dbReference type="Proteomes" id="UP000230069"/>
    </source>
</evidence>
<evidence type="ECO:0000313" key="4">
    <source>
        <dbReference type="EMBL" id="PIA41884.1"/>
    </source>
</evidence>
<feature type="domain" description="GRAM" evidence="3">
    <location>
        <begin position="180"/>
        <end position="259"/>
    </location>
</feature>
<dbReference type="InterPro" id="IPR004182">
    <property type="entry name" value="GRAM"/>
</dbReference>
<reference evidence="4 5" key="1">
    <citation type="submission" date="2017-09" db="EMBL/GenBank/DDBJ databases">
        <title>WGS assembly of Aquilegia coerulea Goldsmith.</title>
        <authorList>
            <person name="Hodges S."/>
            <person name="Kramer E."/>
            <person name="Nordborg M."/>
            <person name="Tomkins J."/>
            <person name="Borevitz J."/>
            <person name="Derieg N."/>
            <person name="Yan J."/>
            <person name="Mihaltcheva S."/>
            <person name="Hayes R.D."/>
            <person name="Rokhsar D."/>
        </authorList>
    </citation>
    <scope>NUCLEOTIDE SEQUENCE [LARGE SCALE GENOMIC DNA]</scope>
    <source>
        <strain evidence="5">cv. Goldsmith</strain>
    </source>
</reference>
<dbReference type="SMART" id="SM00568">
    <property type="entry name" value="GRAM"/>
    <property type="match status" value="1"/>
</dbReference>
<keyword evidence="5" id="KW-1185">Reference proteome</keyword>
<proteinExistence type="inferred from homology"/>
<comment type="similarity">
    <text evidence="1">Belongs to the GEM family.</text>
</comment>
<gene>
    <name evidence="4" type="ORF">AQUCO_02100009v1</name>
</gene>
<feature type="compositionally biased region" description="Low complexity" evidence="2">
    <location>
        <begin position="36"/>
        <end position="50"/>
    </location>
</feature>
<dbReference type="Gene3D" id="2.30.29.30">
    <property type="entry name" value="Pleckstrin-homology domain (PH domain)/Phosphotyrosine-binding domain (PTB)"/>
    <property type="match status" value="1"/>
</dbReference>
<dbReference type="Pfam" id="PF02893">
    <property type="entry name" value="GRAM"/>
    <property type="match status" value="1"/>
</dbReference>
<feature type="compositionally biased region" description="Polar residues" evidence="2">
    <location>
        <begin position="51"/>
        <end position="63"/>
    </location>
</feature>
<dbReference type="STRING" id="218851.A0A2G5DEH3"/>
<dbReference type="InParanoid" id="A0A2G5DEH3"/>
<sequence>MNTKPEESTHSPLTPPSTSIPPTQHQDQNTVPIEKISSSSSPSSTSIPPTQHQDQNTVPIENFSSSPSSTSIPPTQHQDQNTVPSSTTTTTQDPKTEKWGTHIMGPPAAPSSHPNNQKAAALWTAEEHNEPQHPYVQYSLNVSVVSGCYFAVKTGSSVSEAVYGKVGLTTKVLTGGGFESLYKQTFNVIDPNEKLKKTFACYLSTSTGPVAGTLYLTNIHVAFCSDRPLSFPAPSGQVAWSYYKVMIPLAKISSINPINMKDNPPERYIQIATVDNHDFWFMGFVNYDKASLHLSQSISGSGFVTDTAHPI</sequence>
<protein>
    <recommendedName>
        <fullName evidence="3">GRAM domain-containing protein</fullName>
    </recommendedName>
</protein>
<evidence type="ECO:0000256" key="2">
    <source>
        <dbReference type="SAM" id="MobiDB-lite"/>
    </source>
</evidence>
<dbReference type="FunCoup" id="A0A2G5DEH3">
    <property type="interactions" value="137"/>
</dbReference>
<dbReference type="OrthoDB" id="732558at2759"/>
<dbReference type="PANTHER" id="PTHR31969">
    <property type="entry name" value="GEM-LIKE PROTEIN 2"/>
    <property type="match status" value="1"/>
</dbReference>
<organism evidence="4 5">
    <name type="scientific">Aquilegia coerulea</name>
    <name type="common">Rocky mountain columbine</name>
    <dbReference type="NCBI Taxonomy" id="218851"/>
    <lineage>
        <taxon>Eukaryota</taxon>
        <taxon>Viridiplantae</taxon>
        <taxon>Streptophyta</taxon>
        <taxon>Embryophyta</taxon>
        <taxon>Tracheophyta</taxon>
        <taxon>Spermatophyta</taxon>
        <taxon>Magnoliopsida</taxon>
        <taxon>Ranunculales</taxon>
        <taxon>Ranunculaceae</taxon>
        <taxon>Thalictroideae</taxon>
        <taxon>Aquilegia</taxon>
    </lineage>
</organism>
<feature type="region of interest" description="Disordered" evidence="2">
    <location>
        <begin position="1"/>
        <end position="115"/>
    </location>
</feature>
<feature type="compositionally biased region" description="Low complexity" evidence="2">
    <location>
        <begin position="64"/>
        <end position="75"/>
    </location>
</feature>
<dbReference type="AlphaFoldDB" id="A0A2G5DEH3"/>
<accession>A0A2G5DEH3</accession>
<evidence type="ECO:0000259" key="3">
    <source>
        <dbReference type="SMART" id="SM00568"/>
    </source>
</evidence>
<dbReference type="EMBL" id="KZ305038">
    <property type="protein sequence ID" value="PIA41884.1"/>
    <property type="molecule type" value="Genomic_DNA"/>
</dbReference>
<dbReference type="InterPro" id="IPR037848">
    <property type="entry name" value="GEM-like"/>
</dbReference>
<dbReference type="CDD" id="cd13222">
    <property type="entry name" value="PH-GRAM_GEM"/>
    <property type="match status" value="1"/>
</dbReference>
<name>A0A2G5DEH3_AQUCA</name>
<evidence type="ECO:0000256" key="1">
    <source>
        <dbReference type="ARBA" id="ARBA00009414"/>
    </source>
</evidence>